<organism evidence="1 2">
    <name type="scientific">Hydrogenibacillus schlegelii</name>
    <name type="common">Bacillus schlegelii</name>
    <dbReference type="NCBI Taxonomy" id="1484"/>
    <lineage>
        <taxon>Bacteria</taxon>
        <taxon>Bacillati</taxon>
        <taxon>Bacillota</taxon>
        <taxon>Bacilli</taxon>
        <taxon>Bacillales</taxon>
        <taxon>Bacillales Family X. Incertae Sedis</taxon>
        <taxon>Hydrogenibacillus</taxon>
    </lineage>
</organism>
<dbReference type="Proteomes" id="UP000244180">
    <property type="component" value="Unassembled WGS sequence"/>
</dbReference>
<evidence type="ECO:0000313" key="2">
    <source>
        <dbReference type="Proteomes" id="UP000244180"/>
    </source>
</evidence>
<reference evidence="1 2" key="1">
    <citation type="submission" date="2017-08" db="EMBL/GenBank/DDBJ databases">
        <title>Burning lignite coal seam in the remote Altai Mountains harbors a hydrogen-driven thermophilic microbial community.</title>
        <authorList>
            <person name="Kadnikov V.V."/>
            <person name="Mardanov A.V."/>
            <person name="Ivasenko D."/>
            <person name="Beletsky A.V."/>
            <person name="Karnachuk O.V."/>
            <person name="Ravin N.V."/>
        </authorList>
    </citation>
    <scope>NUCLEOTIDE SEQUENCE [LARGE SCALE GENOMIC DNA]</scope>
    <source>
        <strain evidence="1">AL33</strain>
    </source>
</reference>
<accession>A0A2T5GC35</accession>
<gene>
    <name evidence="1" type="ORF">HSCHL_1531</name>
</gene>
<proteinExistence type="predicted"/>
<dbReference type="AlphaFoldDB" id="A0A2T5GC35"/>
<sequence length="88" mass="10295">MTMSGDRGYVYGLFRDGKKILSVSDSIDCIVTEHFAKEFMEMLFRRWFEAIPEPEIKAEKWETGELEVLREAINKAFFELEKDEATHG</sequence>
<dbReference type="EMBL" id="PEBV01000011">
    <property type="protein sequence ID" value="PTQ53763.1"/>
    <property type="molecule type" value="Genomic_DNA"/>
</dbReference>
<evidence type="ECO:0000313" key="1">
    <source>
        <dbReference type="EMBL" id="PTQ53763.1"/>
    </source>
</evidence>
<name>A0A2T5GC35_HYDSH</name>
<protein>
    <submittedName>
        <fullName evidence="1">Uncharacterized protein</fullName>
    </submittedName>
</protein>
<comment type="caution">
    <text evidence="1">The sequence shown here is derived from an EMBL/GenBank/DDBJ whole genome shotgun (WGS) entry which is preliminary data.</text>
</comment>